<evidence type="ECO:0000256" key="1">
    <source>
        <dbReference type="ARBA" id="ARBA00001936"/>
    </source>
</evidence>
<protein>
    <recommendedName>
        <fullName evidence="3 13">Phosphoribosylamine--glycine ligase</fullName>
        <ecNumber evidence="3 13">6.3.4.13</ecNumber>
    </recommendedName>
    <alternativeName>
        <fullName evidence="13">GARS</fullName>
    </alternativeName>
    <alternativeName>
        <fullName evidence="11 13">Glycinamide ribonucleotide synthetase</fullName>
    </alternativeName>
    <alternativeName>
        <fullName evidence="12 13">Phosphoribosylglycinamide synthetase</fullName>
    </alternativeName>
</protein>
<dbReference type="HOGENOM" id="CLU_027420_3_1_9"/>
<feature type="domain" description="ATP-grasp" evidence="15">
    <location>
        <begin position="137"/>
        <end position="343"/>
    </location>
</feature>
<evidence type="ECO:0000256" key="7">
    <source>
        <dbReference type="ARBA" id="ARBA00022755"/>
    </source>
</evidence>
<dbReference type="GO" id="GO:0046872">
    <property type="term" value="F:metal ion binding"/>
    <property type="evidence" value="ECO:0007669"/>
    <property type="project" value="UniProtKB-KW"/>
</dbReference>
<keyword evidence="4 13" id="KW-0436">Ligase</keyword>
<proteinExistence type="inferred from homology"/>
<dbReference type="Gene3D" id="3.90.600.10">
    <property type="entry name" value="Phosphoribosylglycinamide synthetase, C-terminal domain"/>
    <property type="match status" value="1"/>
</dbReference>
<dbReference type="PROSITE" id="PS50975">
    <property type="entry name" value="ATP_GRASP"/>
    <property type="match status" value="1"/>
</dbReference>
<dbReference type="Pfam" id="PF01071">
    <property type="entry name" value="GARS_A"/>
    <property type="match status" value="1"/>
</dbReference>
<comment type="pathway">
    <text evidence="2 13">Purine metabolism; IMP biosynthesis via de novo pathway; N(1)-(5-phospho-D-ribosyl)glycinamide from 5-phospho-alpha-D-ribose 1-diphosphate: step 2/2.</text>
</comment>
<dbReference type="InterPro" id="IPR020560">
    <property type="entry name" value="PRibGlycinamide_synth_C-dom"/>
</dbReference>
<accession>D9SX03</accession>
<dbReference type="PANTHER" id="PTHR43472:SF1">
    <property type="entry name" value="PHOSPHORIBOSYLAMINE--GLYCINE LIGASE, CHLOROPLASTIC"/>
    <property type="match status" value="1"/>
</dbReference>
<dbReference type="InterPro" id="IPR016185">
    <property type="entry name" value="PreATP-grasp_dom_sf"/>
</dbReference>
<dbReference type="NCBIfam" id="TIGR00877">
    <property type="entry name" value="purD"/>
    <property type="match status" value="1"/>
</dbReference>
<keyword evidence="6 14" id="KW-0547">Nucleotide-binding</keyword>
<name>D9SX03_CLOC7</name>
<keyword evidence="5" id="KW-0479">Metal-binding</keyword>
<dbReference type="KEGG" id="ccb:Clocel_1617"/>
<evidence type="ECO:0000259" key="15">
    <source>
        <dbReference type="PROSITE" id="PS50975"/>
    </source>
</evidence>
<evidence type="ECO:0000256" key="2">
    <source>
        <dbReference type="ARBA" id="ARBA00005174"/>
    </source>
</evidence>
<dbReference type="SUPFAM" id="SSF56059">
    <property type="entry name" value="Glutathione synthetase ATP-binding domain-like"/>
    <property type="match status" value="1"/>
</dbReference>
<evidence type="ECO:0000256" key="3">
    <source>
        <dbReference type="ARBA" id="ARBA00013255"/>
    </source>
</evidence>
<dbReference type="InterPro" id="IPR011761">
    <property type="entry name" value="ATP-grasp"/>
</dbReference>
<dbReference type="FunFam" id="3.40.50.20:FF:000006">
    <property type="entry name" value="Phosphoribosylamine--glycine ligase, chloroplastic"/>
    <property type="match status" value="1"/>
</dbReference>
<dbReference type="GO" id="GO:0004637">
    <property type="term" value="F:phosphoribosylamine-glycine ligase activity"/>
    <property type="evidence" value="ECO:0007669"/>
    <property type="project" value="UniProtKB-UniRule"/>
</dbReference>
<dbReference type="AlphaFoldDB" id="D9SX03"/>
<dbReference type="SUPFAM" id="SSF51246">
    <property type="entry name" value="Rudiment single hybrid motif"/>
    <property type="match status" value="1"/>
</dbReference>
<sequence>MHEKSLGDLVSIKKLLWNIFMGEAYKEENTMDLMIIGNGGREHALAWKLAQSDKVNKIYCAPGNGGTAIENKCVNVDLNTIEEMKDFALENKVDLTIVGPEVYLVQGVVDLFKKNNLKIFGPAQAGAELEGSKSFAKDFMKKYNVKTADYQVFNNLEDSIEHLKKCDFPIVIKADGLAAGKGVYISPTYEEAEKALRECMEEDVFKGAGKTVVIEEFLEGVEASILTITDGKTIVPFLSSKDHKKIYEGETGPNTGGMGVIAPNPYYTDEVKKEFEERIMAPTLEGIQKEGFDFKGIIFFGIMVNKKGVYLLEYNCRMGDPETQCILPLLKTDLLEIIELALEEKLEGADIQWEDKHSCCVTLASLGYPGTFEKGFEITGYDKVNGKYFGAAVTLKDGKVYTNGGRVLNVVNVGENLEAARAATYEDVNKVDFKNKYYRKDIGNVQN</sequence>
<keyword evidence="17" id="KW-1185">Reference proteome</keyword>
<dbReference type="SUPFAM" id="SSF52440">
    <property type="entry name" value="PreATP-grasp domain"/>
    <property type="match status" value="1"/>
</dbReference>
<dbReference type="eggNOG" id="COG0151">
    <property type="taxonomic scope" value="Bacteria"/>
</dbReference>
<comment type="catalytic activity">
    <reaction evidence="13">
        <text>5-phospho-beta-D-ribosylamine + glycine + ATP = N(1)-(5-phospho-beta-D-ribosyl)glycinamide + ADP + phosphate + H(+)</text>
        <dbReference type="Rhea" id="RHEA:17453"/>
        <dbReference type="ChEBI" id="CHEBI:15378"/>
        <dbReference type="ChEBI" id="CHEBI:30616"/>
        <dbReference type="ChEBI" id="CHEBI:43474"/>
        <dbReference type="ChEBI" id="CHEBI:57305"/>
        <dbReference type="ChEBI" id="CHEBI:58681"/>
        <dbReference type="ChEBI" id="CHEBI:143788"/>
        <dbReference type="ChEBI" id="CHEBI:456216"/>
        <dbReference type="EC" id="6.3.4.13"/>
    </reaction>
</comment>
<evidence type="ECO:0000256" key="4">
    <source>
        <dbReference type="ARBA" id="ARBA00022598"/>
    </source>
</evidence>
<dbReference type="PANTHER" id="PTHR43472">
    <property type="entry name" value="PHOSPHORIBOSYLAMINE--GLYCINE LIGASE"/>
    <property type="match status" value="1"/>
</dbReference>
<reference evidence="16 17" key="1">
    <citation type="submission" date="2010-08" db="EMBL/GenBank/DDBJ databases">
        <title>Complete sequence of Clostridium cellulovorans 743B.</title>
        <authorList>
            <consortium name="US DOE Joint Genome Institute"/>
            <person name="Lucas S."/>
            <person name="Copeland A."/>
            <person name="Lapidus A."/>
            <person name="Cheng J.-F."/>
            <person name="Bruce D."/>
            <person name="Goodwin L."/>
            <person name="Pitluck S."/>
            <person name="Chertkov O."/>
            <person name="Detter J.C."/>
            <person name="Han C."/>
            <person name="Tapia R."/>
            <person name="Land M."/>
            <person name="Hauser L."/>
            <person name="Chang Y.-J."/>
            <person name="Jeffries C."/>
            <person name="Kyrpides N."/>
            <person name="Ivanova N."/>
            <person name="Mikhailova N."/>
            <person name="Hemme C.L."/>
            <person name="Woyke T."/>
        </authorList>
    </citation>
    <scope>NUCLEOTIDE SEQUENCE [LARGE SCALE GENOMIC DNA]</scope>
    <source>
        <strain evidence="17">ATCC 35296 / DSM 3052 / OCM 3 / 743B</strain>
    </source>
</reference>
<dbReference type="Gene3D" id="3.30.1490.20">
    <property type="entry name" value="ATP-grasp fold, A domain"/>
    <property type="match status" value="1"/>
</dbReference>
<evidence type="ECO:0000256" key="8">
    <source>
        <dbReference type="ARBA" id="ARBA00022840"/>
    </source>
</evidence>
<dbReference type="Proteomes" id="UP000002730">
    <property type="component" value="Chromosome"/>
</dbReference>
<evidence type="ECO:0000256" key="12">
    <source>
        <dbReference type="ARBA" id="ARBA00042864"/>
    </source>
</evidence>
<dbReference type="InterPro" id="IPR000115">
    <property type="entry name" value="PRibGlycinamide_synth"/>
</dbReference>
<keyword evidence="8 14" id="KW-0067">ATP-binding</keyword>
<evidence type="ECO:0000256" key="13">
    <source>
        <dbReference type="HAMAP-Rule" id="MF_00138"/>
    </source>
</evidence>
<dbReference type="HAMAP" id="MF_00138">
    <property type="entry name" value="GARS"/>
    <property type="match status" value="1"/>
</dbReference>
<gene>
    <name evidence="13" type="primary">purD</name>
    <name evidence="16" type="ordered locus">Clocel_1617</name>
</gene>
<dbReference type="InterPro" id="IPR013815">
    <property type="entry name" value="ATP_grasp_subdomain_1"/>
</dbReference>
<evidence type="ECO:0000256" key="11">
    <source>
        <dbReference type="ARBA" id="ARBA00042242"/>
    </source>
</evidence>
<dbReference type="InterPro" id="IPR011054">
    <property type="entry name" value="Rudment_hybrid_motif"/>
</dbReference>
<keyword evidence="7 13" id="KW-0658">Purine biosynthesis</keyword>
<comment type="cofactor">
    <cofactor evidence="1">
        <name>Mn(2+)</name>
        <dbReference type="ChEBI" id="CHEBI:29035"/>
    </cofactor>
</comment>
<dbReference type="EC" id="6.3.4.13" evidence="3 13"/>
<organism evidence="16 17">
    <name type="scientific">Clostridium cellulovorans (strain ATCC 35296 / DSM 3052 / OCM 3 / 743B)</name>
    <dbReference type="NCBI Taxonomy" id="573061"/>
    <lineage>
        <taxon>Bacteria</taxon>
        <taxon>Bacillati</taxon>
        <taxon>Bacillota</taxon>
        <taxon>Clostridia</taxon>
        <taxon>Eubacteriales</taxon>
        <taxon>Clostridiaceae</taxon>
        <taxon>Clostridium</taxon>
    </lineage>
</organism>
<dbReference type="UniPathway" id="UPA00074">
    <property type="reaction ID" value="UER00125"/>
</dbReference>
<evidence type="ECO:0000256" key="14">
    <source>
        <dbReference type="PROSITE-ProRule" id="PRU00409"/>
    </source>
</evidence>
<evidence type="ECO:0000256" key="5">
    <source>
        <dbReference type="ARBA" id="ARBA00022723"/>
    </source>
</evidence>
<dbReference type="InterPro" id="IPR020562">
    <property type="entry name" value="PRibGlycinamide_synth_N"/>
</dbReference>
<evidence type="ECO:0000256" key="10">
    <source>
        <dbReference type="ARBA" id="ARBA00038345"/>
    </source>
</evidence>
<dbReference type="GO" id="GO:0009113">
    <property type="term" value="P:purine nucleobase biosynthetic process"/>
    <property type="evidence" value="ECO:0007669"/>
    <property type="project" value="InterPro"/>
</dbReference>
<dbReference type="InterPro" id="IPR037123">
    <property type="entry name" value="PRibGlycinamide_synth_C_sf"/>
</dbReference>
<dbReference type="Pfam" id="PF02843">
    <property type="entry name" value="GARS_C"/>
    <property type="match status" value="1"/>
</dbReference>
<dbReference type="Pfam" id="PF02844">
    <property type="entry name" value="GARS_N"/>
    <property type="match status" value="1"/>
</dbReference>
<dbReference type="SMART" id="SM01210">
    <property type="entry name" value="GARS_C"/>
    <property type="match status" value="1"/>
</dbReference>
<dbReference type="GO" id="GO:0006189">
    <property type="term" value="P:'de novo' IMP biosynthetic process"/>
    <property type="evidence" value="ECO:0007669"/>
    <property type="project" value="UniProtKB-UniRule"/>
</dbReference>
<dbReference type="Gene3D" id="3.40.50.20">
    <property type="match status" value="1"/>
</dbReference>
<dbReference type="EMBL" id="CP002160">
    <property type="protein sequence ID" value="ADL51364.1"/>
    <property type="molecule type" value="Genomic_DNA"/>
</dbReference>
<dbReference type="Gene3D" id="3.30.470.20">
    <property type="entry name" value="ATP-grasp fold, B domain"/>
    <property type="match status" value="1"/>
</dbReference>
<evidence type="ECO:0000256" key="6">
    <source>
        <dbReference type="ARBA" id="ARBA00022741"/>
    </source>
</evidence>
<dbReference type="SMART" id="SM01209">
    <property type="entry name" value="GARS_A"/>
    <property type="match status" value="1"/>
</dbReference>
<evidence type="ECO:0000313" key="16">
    <source>
        <dbReference type="EMBL" id="ADL51364.1"/>
    </source>
</evidence>
<dbReference type="GO" id="GO:0005524">
    <property type="term" value="F:ATP binding"/>
    <property type="evidence" value="ECO:0007669"/>
    <property type="project" value="UniProtKB-UniRule"/>
</dbReference>
<dbReference type="InterPro" id="IPR020561">
    <property type="entry name" value="PRibGlycinamid_synth_ATP-grasp"/>
</dbReference>
<comment type="similarity">
    <text evidence="10 13">Belongs to the GARS family.</text>
</comment>
<keyword evidence="9" id="KW-0464">Manganese</keyword>
<evidence type="ECO:0000256" key="9">
    <source>
        <dbReference type="ARBA" id="ARBA00023211"/>
    </source>
</evidence>
<evidence type="ECO:0000313" key="17">
    <source>
        <dbReference type="Proteomes" id="UP000002730"/>
    </source>
</evidence>
<dbReference type="STRING" id="573061.Clocel_1617"/>